<keyword evidence="3" id="KW-0812">Transmembrane</keyword>
<reference evidence="6" key="1">
    <citation type="journal article" date="2019" name="Int. J. Syst. Evol. Microbiol.">
        <title>The Global Catalogue of Microorganisms (GCM) 10K type strain sequencing project: providing services to taxonomists for standard genome sequencing and annotation.</title>
        <authorList>
            <consortium name="The Broad Institute Genomics Platform"/>
            <consortium name="The Broad Institute Genome Sequencing Center for Infectious Disease"/>
            <person name="Wu L."/>
            <person name="Ma J."/>
        </authorList>
    </citation>
    <scope>NUCLEOTIDE SEQUENCE [LARGE SCALE GENOMIC DNA]</scope>
    <source>
        <strain evidence="6">PCU 347</strain>
    </source>
</reference>
<feature type="domain" description="FAD-binding" evidence="4">
    <location>
        <begin position="17"/>
        <end position="325"/>
    </location>
</feature>
<evidence type="ECO:0000256" key="2">
    <source>
        <dbReference type="ARBA" id="ARBA00023033"/>
    </source>
</evidence>
<dbReference type="InterPro" id="IPR002938">
    <property type="entry name" value="FAD-bd"/>
</dbReference>
<dbReference type="InterPro" id="IPR036188">
    <property type="entry name" value="FAD/NAD-bd_sf"/>
</dbReference>
<evidence type="ECO:0000259" key="4">
    <source>
        <dbReference type="Pfam" id="PF01494"/>
    </source>
</evidence>
<accession>A0ABV8TGU5</accession>
<keyword evidence="3" id="KW-0472">Membrane</keyword>
<evidence type="ECO:0000256" key="1">
    <source>
        <dbReference type="ARBA" id="ARBA00023002"/>
    </source>
</evidence>
<dbReference type="PANTHER" id="PTHR13789">
    <property type="entry name" value="MONOOXYGENASE"/>
    <property type="match status" value="1"/>
</dbReference>
<evidence type="ECO:0000256" key="3">
    <source>
        <dbReference type="SAM" id="Phobius"/>
    </source>
</evidence>
<name>A0ABV8TGU5_9ACTN</name>
<proteinExistence type="predicted"/>
<dbReference type="Pfam" id="PF01494">
    <property type="entry name" value="FAD_binding_3"/>
    <property type="match status" value="1"/>
</dbReference>
<keyword evidence="2 5" id="KW-0503">Monooxygenase</keyword>
<organism evidence="5 6">
    <name type="scientific">Streptomyces andamanensis</name>
    <dbReference type="NCBI Taxonomy" id="1565035"/>
    <lineage>
        <taxon>Bacteria</taxon>
        <taxon>Bacillati</taxon>
        <taxon>Actinomycetota</taxon>
        <taxon>Actinomycetes</taxon>
        <taxon>Kitasatosporales</taxon>
        <taxon>Streptomycetaceae</taxon>
        <taxon>Streptomyces</taxon>
    </lineage>
</organism>
<gene>
    <name evidence="5" type="ORF">ACFPC0_18875</name>
</gene>
<dbReference type="Proteomes" id="UP001595824">
    <property type="component" value="Unassembled WGS sequence"/>
</dbReference>
<keyword evidence="1" id="KW-0560">Oxidoreductase</keyword>
<protein>
    <submittedName>
        <fullName evidence="5">FAD-dependent monooxygenase</fullName>
    </submittedName>
</protein>
<dbReference type="SUPFAM" id="SSF51905">
    <property type="entry name" value="FAD/NAD(P)-binding domain"/>
    <property type="match status" value="1"/>
</dbReference>
<dbReference type="GO" id="GO:0004497">
    <property type="term" value="F:monooxygenase activity"/>
    <property type="evidence" value="ECO:0007669"/>
    <property type="project" value="UniProtKB-KW"/>
</dbReference>
<feature type="transmembrane region" description="Helical" evidence="3">
    <location>
        <begin position="16"/>
        <end position="35"/>
    </location>
</feature>
<dbReference type="PRINTS" id="PR00420">
    <property type="entry name" value="RNGMNOXGNASE"/>
</dbReference>
<sequence length="410" mass="42794">MSQPGAPNPSAGRPPAVVVIGGGIGGLAAAAALHLSGRRVTVLERAPSLEPVGAAISLSPNALRALDVLGVGDRIRDLAAWQGDGGLRTPGGHWLARTDAAAAAARFGGPIVLLPRATLVEVLAALLPPGTVRTSVDARLTDPGDAHRPARVTTPDGELEADLVVAADGIHSASRRTLFPDHPGPVHSGFTTWRVMIPVPGAVFPSHETWGRGCLWGTHPLKDGRVYAYAAARTPAGQHADDERAELLRRFGHWHHPVPAVLAAARPEDVLRHDVHHLAPPPPAYHRGRTALLGDAAHAMPPTLGQGGNLAVEDAVVLAHHFGDLAAYTAARLPRATALTRRAVRVARVNMTGSRAGAALRDALVTAVSRTVPGALLRGFDGVADWRPPQPPYAAVRAGRTSAARRNEHG</sequence>
<dbReference type="RefSeq" id="WP_381740508.1">
    <property type="nucleotide sequence ID" value="NZ_JBHSDP010000017.1"/>
</dbReference>
<keyword evidence="6" id="KW-1185">Reference proteome</keyword>
<comment type="caution">
    <text evidence="5">The sequence shown here is derived from an EMBL/GenBank/DDBJ whole genome shotgun (WGS) entry which is preliminary data.</text>
</comment>
<dbReference type="Gene3D" id="3.50.50.60">
    <property type="entry name" value="FAD/NAD(P)-binding domain"/>
    <property type="match status" value="1"/>
</dbReference>
<dbReference type="EMBL" id="JBHSDP010000017">
    <property type="protein sequence ID" value="MFC4329826.1"/>
    <property type="molecule type" value="Genomic_DNA"/>
</dbReference>
<evidence type="ECO:0000313" key="5">
    <source>
        <dbReference type="EMBL" id="MFC4329826.1"/>
    </source>
</evidence>
<keyword evidence="3" id="KW-1133">Transmembrane helix</keyword>
<dbReference type="PANTHER" id="PTHR13789:SF309">
    <property type="entry name" value="PUTATIVE (AFU_ORTHOLOGUE AFUA_6G14510)-RELATED"/>
    <property type="match status" value="1"/>
</dbReference>
<dbReference type="InterPro" id="IPR050493">
    <property type="entry name" value="FAD-dep_Monooxygenase_BioMet"/>
</dbReference>
<evidence type="ECO:0000313" key="6">
    <source>
        <dbReference type="Proteomes" id="UP001595824"/>
    </source>
</evidence>